<reference evidence="1" key="1">
    <citation type="submission" date="2018-05" db="EMBL/GenBank/DDBJ databases">
        <authorList>
            <person name="Lanie J.A."/>
            <person name="Ng W.-L."/>
            <person name="Kazmierczak K.M."/>
            <person name="Andrzejewski T.M."/>
            <person name="Davidsen T.M."/>
            <person name="Wayne K.J."/>
            <person name="Tettelin H."/>
            <person name="Glass J.I."/>
            <person name="Rusch D."/>
            <person name="Podicherti R."/>
            <person name="Tsui H.-C.T."/>
            <person name="Winkler M.E."/>
        </authorList>
    </citation>
    <scope>NUCLEOTIDE SEQUENCE</scope>
</reference>
<accession>A0A383ARM0</accession>
<dbReference type="AlphaFoldDB" id="A0A383ARM0"/>
<evidence type="ECO:0000313" key="1">
    <source>
        <dbReference type="EMBL" id="SVE10170.1"/>
    </source>
</evidence>
<name>A0A383ARM0_9ZZZZ</name>
<gene>
    <name evidence="1" type="ORF">METZ01_LOCUS463024</name>
</gene>
<dbReference type="SUPFAM" id="SSF54593">
    <property type="entry name" value="Glyoxalase/Bleomycin resistance protein/Dihydroxybiphenyl dioxygenase"/>
    <property type="match status" value="1"/>
</dbReference>
<sequence length="73" mass="8096">MLESVGKLNYAIVLCDDIDRMKAFYREFFPFPVVSETETSLALGAGHVLLWPCASVSGPTMAEEAVPRRLVYS</sequence>
<evidence type="ECO:0008006" key="2">
    <source>
        <dbReference type="Google" id="ProtNLM"/>
    </source>
</evidence>
<dbReference type="EMBL" id="UINC01194197">
    <property type="protein sequence ID" value="SVE10170.1"/>
    <property type="molecule type" value="Genomic_DNA"/>
</dbReference>
<organism evidence="1">
    <name type="scientific">marine metagenome</name>
    <dbReference type="NCBI Taxonomy" id="408172"/>
    <lineage>
        <taxon>unclassified sequences</taxon>
        <taxon>metagenomes</taxon>
        <taxon>ecological metagenomes</taxon>
    </lineage>
</organism>
<protein>
    <recommendedName>
        <fullName evidence="2">Glyoxalase-like domain-containing protein</fullName>
    </recommendedName>
</protein>
<dbReference type="CDD" id="cd06587">
    <property type="entry name" value="VOC"/>
    <property type="match status" value="1"/>
</dbReference>
<dbReference type="InterPro" id="IPR029068">
    <property type="entry name" value="Glyas_Bleomycin-R_OHBP_Dase"/>
</dbReference>
<dbReference type="Gene3D" id="3.10.180.10">
    <property type="entry name" value="2,3-Dihydroxybiphenyl 1,2-Dioxygenase, domain 1"/>
    <property type="match status" value="1"/>
</dbReference>
<proteinExistence type="predicted"/>